<comment type="caution">
    <text evidence="3">The sequence shown here is derived from an EMBL/GenBank/DDBJ whole genome shotgun (WGS) entry which is preliminary data.</text>
</comment>
<evidence type="ECO:0000313" key="3">
    <source>
        <dbReference type="EMBL" id="MDP9828024.1"/>
    </source>
</evidence>
<protein>
    <submittedName>
        <fullName evidence="3">Integrase</fullName>
    </submittedName>
</protein>
<accession>A0ABT9P5R0</accession>
<dbReference type="RefSeq" id="WP_307244778.1">
    <property type="nucleotide sequence ID" value="NZ_JAUSQZ010000001.1"/>
</dbReference>
<dbReference type="PROSITE" id="PS51898">
    <property type="entry name" value="TYR_RECOMBINASE"/>
    <property type="match status" value="1"/>
</dbReference>
<dbReference type="PANTHER" id="PTHR30349:SF64">
    <property type="entry name" value="PROPHAGE INTEGRASE INTD-RELATED"/>
    <property type="match status" value="1"/>
</dbReference>
<keyword evidence="4" id="KW-1185">Reference proteome</keyword>
<gene>
    <name evidence="3" type="ORF">J2S57_003773</name>
</gene>
<keyword evidence="1" id="KW-0233">DNA recombination</keyword>
<reference evidence="3 4" key="1">
    <citation type="submission" date="2023-07" db="EMBL/GenBank/DDBJ databases">
        <title>Sequencing the genomes of 1000 actinobacteria strains.</title>
        <authorList>
            <person name="Klenk H.-P."/>
        </authorList>
    </citation>
    <scope>NUCLEOTIDE SEQUENCE [LARGE SCALE GENOMIC DNA]</scope>
    <source>
        <strain evidence="3 4">DSM 44388</strain>
    </source>
</reference>
<dbReference type="InterPro" id="IPR011010">
    <property type="entry name" value="DNA_brk_join_enz"/>
</dbReference>
<evidence type="ECO:0000313" key="4">
    <source>
        <dbReference type="Proteomes" id="UP001235712"/>
    </source>
</evidence>
<dbReference type="Gene3D" id="1.10.443.10">
    <property type="entry name" value="Intergrase catalytic core"/>
    <property type="match status" value="1"/>
</dbReference>
<dbReference type="EMBL" id="JAUSQZ010000001">
    <property type="protein sequence ID" value="MDP9828024.1"/>
    <property type="molecule type" value="Genomic_DNA"/>
</dbReference>
<proteinExistence type="predicted"/>
<dbReference type="Proteomes" id="UP001235712">
    <property type="component" value="Unassembled WGS sequence"/>
</dbReference>
<evidence type="ECO:0000256" key="1">
    <source>
        <dbReference type="ARBA" id="ARBA00023172"/>
    </source>
</evidence>
<dbReference type="InterPro" id="IPR002104">
    <property type="entry name" value="Integrase_catalytic"/>
</dbReference>
<organism evidence="3 4">
    <name type="scientific">Kineosporia succinea</name>
    <dbReference type="NCBI Taxonomy" id="84632"/>
    <lineage>
        <taxon>Bacteria</taxon>
        <taxon>Bacillati</taxon>
        <taxon>Actinomycetota</taxon>
        <taxon>Actinomycetes</taxon>
        <taxon>Kineosporiales</taxon>
        <taxon>Kineosporiaceae</taxon>
        <taxon>Kineosporia</taxon>
    </lineage>
</organism>
<dbReference type="InterPro" id="IPR013762">
    <property type="entry name" value="Integrase-like_cat_sf"/>
</dbReference>
<name>A0ABT9P5R0_9ACTN</name>
<sequence>MTKSTWIRVTDAYREELLAAGGSPGSVRVRSVHLRKLERELEAAGYSSPLNATRQDLLSFMANSRWSPEYRRSIRSTVVGVYALAAADDMRAIPVNPADRLPRVRVPMGVPRPASDEQIEWALDRADERIWLAIMLGAVPGLRRAEIAGVHVDHLRAGKLWIKGKGGKEREVQVPRVIGDRIRSQAHPQFGWAFPNCSPMHPQFHGRHLSPDRIGHLVGGALPKGVTTHQLRHAAASYLHNTCGLSMEELRIVLGHASISTTQRYVRANTARADQALEGAATRFVRRPVLRSIPA</sequence>
<feature type="domain" description="Tyr recombinase" evidence="2">
    <location>
        <begin position="109"/>
        <end position="278"/>
    </location>
</feature>
<evidence type="ECO:0000259" key="2">
    <source>
        <dbReference type="PROSITE" id="PS51898"/>
    </source>
</evidence>
<dbReference type="PANTHER" id="PTHR30349">
    <property type="entry name" value="PHAGE INTEGRASE-RELATED"/>
    <property type="match status" value="1"/>
</dbReference>
<dbReference type="Pfam" id="PF00589">
    <property type="entry name" value="Phage_integrase"/>
    <property type="match status" value="1"/>
</dbReference>
<dbReference type="InterPro" id="IPR050090">
    <property type="entry name" value="Tyrosine_recombinase_XerCD"/>
</dbReference>
<dbReference type="SUPFAM" id="SSF56349">
    <property type="entry name" value="DNA breaking-rejoining enzymes"/>
    <property type="match status" value="1"/>
</dbReference>